<accession>A0A4V6PWB7</accession>
<keyword evidence="8" id="KW-0963">Cytoplasm</keyword>
<evidence type="ECO:0000256" key="6">
    <source>
        <dbReference type="ARBA" id="ARBA00023235"/>
    </source>
</evidence>
<evidence type="ECO:0000313" key="10">
    <source>
        <dbReference type="EMBL" id="TDQ31653.1"/>
    </source>
</evidence>
<comment type="function">
    <text evidence="8">Catalyzes the stereoinversion of LL-2,6-diaminopimelate (L,L-DAP) to meso-diaminopimelate (meso-DAP), a precursor of L-lysine and an essential component of the bacterial peptidoglycan.</text>
</comment>
<dbReference type="SUPFAM" id="SSF54506">
    <property type="entry name" value="Diaminopimelate epimerase-like"/>
    <property type="match status" value="2"/>
</dbReference>
<dbReference type="HAMAP" id="MF_00197">
    <property type="entry name" value="DAP_epimerase"/>
    <property type="match status" value="1"/>
</dbReference>
<keyword evidence="11" id="KW-1185">Reference proteome</keyword>
<name>A0A4V6PWB7_9FLAO</name>
<dbReference type="GO" id="GO:0009089">
    <property type="term" value="P:lysine biosynthetic process via diaminopimelate"/>
    <property type="evidence" value="ECO:0007669"/>
    <property type="project" value="UniProtKB-UniRule"/>
</dbReference>
<gene>
    <name evidence="8" type="primary">dapF</name>
    <name evidence="10" type="ORF">CLV82_2362</name>
</gene>
<feature type="binding site" evidence="8">
    <location>
        <position position="71"/>
    </location>
    <ligand>
        <name>substrate</name>
    </ligand>
</feature>
<evidence type="ECO:0000256" key="3">
    <source>
        <dbReference type="ARBA" id="ARBA00013080"/>
    </source>
</evidence>
<dbReference type="AlphaFoldDB" id="A0A4V6PWB7"/>
<proteinExistence type="inferred from homology"/>
<feature type="site" description="Could be important to modulate the pK values of the two catalytic cysteine residues" evidence="8">
    <location>
        <position position="144"/>
    </location>
</feature>
<dbReference type="Proteomes" id="UP000295468">
    <property type="component" value="Unassembled WGS sequence"/>
</dbReference>
<evidence type="ECO:0000256" key="9">
    <source>
        <dbReference type="PROSITE-ProRule" id="PRU10125"/>
    </source>
</evidence>
<comment type="catalytic activity">
    <reaction evidence="7 8">
        <text>(2S,6S)-2,6-diaminopimelate = meso-2,6-diaminopimelate</text>
        <dbReference type="Rhea" id="RHEA:15393"/>
        <dbReference type="ChEBI" id="CHEBI:57609"/>
        <dbReference type="ChEBI" id="CHEBI:57791"/>
        <dbReference type="EC" id="5.1.1.7"/>
    </reaction>
</comment>
<comment type="caution">
    <text evidence="10">The sequence shown here is derived from an EMBL/GenBank/DDBJ whole genome shotgun (WGS) entry which is preliminary data.</text>
</comment>
<dbReference type="Gene3D" id="3.10.310.10">
    <property type="entry name" value="Diaminopimelate Epimerase, Chain A, domain 1"/>
    <property type="match status" value="2"/>
</dbReference>
<feature type="binding site" evidence="8">
    <location>
        <position position="175"/>
    </location>
    <ligand>
        <name>substrate</name>
    </ligand>
</feature>
<dbReference type="PANTHER" id="PTHR31689:SF0">
    <property type="entry name" value="DIAMINOPIMELATE EPIMERASE"/>
    <property type="match status" value="1"/>
</dbReference>
<comment type="subunit">
    <text evidence="8">Homodimer.</text>
</comment>
<evidence type="ECO:0000256" key="4">
    <source>
        <dbReference type="ARBA" id="ARBA00022605"/>
    </source>
</evidence>
<dbReference type="PROSITE" id="PS01326">
    <property type="entry name" value="DAP_EPIMERASE"/>
    <property type="match status" value="1"/>
</dbReference>
<dbReference type="UniPathway" id="UPA00034">
    <property type="reaction ID" value="UER00025"/>
</dbReference>
<keyword evidence="5 8" id="KW-0457">Lysine biosynthesis</keyword>
<dbReference type="Pfam" id="PF01678">
    <property type="entry name" value="DAP_epimerase"/>
    <property type="match status" value="2"/>
</dbReference>
<feature type="site" description="Could be important to modulate the pK values of the two catalytic cysteine residues" evidence="8">
    <location>
        <position position="193"/>
    </location>
</feature>
<evidence type="ECO:0000256" key="7">
    <source>
        <dbReference type="ARBA" id="ARBA00051712"/>
    </source>
</evidence>
<reference evidence="10 11" key="1">
    <citation type="submission" date="2019-03" db="EMBL/GenBank/DDBJ databases">
        <title>Genomic Encyclopedia of Archaeal and Bacterial Type Strains, Phase II (KMG-II): from individual species to whole genera.</title>
        <authorList>
            <person name="Goeker M."/>
        </authorList>
    </citation>
    <scope>NUCLEOTIDE SEQUENCE [LARGE SCALE GENOMIC DNA]</scope>
    <source>
        <strain evidence="10 11">DSM 18435</strain>
    </source>
</reference>
<comment type="similarity">
    <text evidence="2 8">Belongs to the diaminopimelate epimerase family.</text>
</comment>
<feature type="binding site" evidence="8">
    <location>
        <begin position="81"/>
        <end position="82"/>
    </location>
    <ligand>
        <name>substrate</name>
    </ligand>
</feature>
<dbReference type="PANTHER" id="PTHR31689">
    <property type="entry name" value="DIAMINOPIMELATE EPIMERASE, CHLOROPLASTIC"/>
    <property type="match status" value="1"/>
</dbReference>
<organism evidence="10 11">
    <name type="scientific">Zeaxanthinibacter enoshimensis</name>
    <dbReference type="NCBI Taxonomy" id="392009"/>
    <lineage>
        <taxon>Bacteria</taxon>
        <taxon>Pseudomonadati</taxon>
        <taxon>Bacteroidota</taxon>
        <taxon>Flavobacteriia</taxon>
        <taxon>Flavobacteriales</taxon>
        <taxon>Flavobacteriaceae</taxon>
        <taxon>Zeaxanthinibacter</taxon>
    </lineage>
</organism>
<keyword evidence="6 8" id="KW-0413">Isomerase</keyword>
<dbReference type="EMBL" id="SNYI01000002">
    <property type="protein sequence ID" value="TDQ31653.1"/>
    <property type="molecule type" value="Genomic_DNA"/>
</dbReference>
<feature type="binding site" evidence="8">
    <location>
        <begin position="204"/>
        <end position="205"/>
    </location>
    <ligand>
        <name>substrate</name>
    </ligand>
</feature>
<dbReference type="GO" id="GO:0005829">
    <property type="term" value="C:cytosol"/>
    <property type="evidence" value="ECO:0007669"/>
    <property type="project" value="TreeGrafter"/>
</dbReference>
<comment type="subcellular location">
    <subcellularLocation>
        <location evidence="8">Cytoplasm</location>
    </subcellularLocation>
</comment>
<feature type="binding site" evidence="8">
    <location>
        <begin position="193"/>
        <end position="194"/>
    </location>
    <ligand>
        <name>substrate</name>
    </ligand>
</feature>
<keyword evidence="4 8" id="KW-0028">Amino-acid biosynthesis</keyword>
<feature type="active site" evidence="9">
    <location>
        <position position="80"/>
    </location>
</feature>
<evidence type="ECO:0000256" key="2">
    <source>
        <dbReference type="ARBA" id="ARBA00010219"/>
    </source>
</evidence>
<protein>
    <recommendedName>
        <fullName evidence="3 8">Diaminopimelate epimerase</fullName>
        <shortName evidence="8">DAP epimerase</shortName>
        <ecNumber evidence="3 8">5.1.1.7</ecNumber>
    </recommendedName>
    <alternativeName>
        <fullName evidence="8">PLP-independent amino acid racemase</fullName>
    </alternativeName>
</protein>
<feature type="active site" description="Proton donor" evidence="8">
    <location>
        <position position="80"/>
    </location>
</feature>
<feature type="active site" description="Proton acceptor" evidence="8">
    <location>
        <position position="203"/>
    </location>
</feature>
<feature type="binding site" evidence="8">
    <location>
        <position position="19"/>
    </location>
    <ligand>
        <name>substrate</name>
    </ligand>
</feature>
<dbReference type="EC" id="5.1.1.7" evidence="3 8"/>
<dbReference type="InterPro" id="IPR018510">
    <property type="entry name" value="DAP_epimerase_AS"/>
</dbReference>
<comment type="pathway">
    <text evidence="1 8">Amino-acid biosynthesis; L-lysine biosynthesis via DAP pathway; DL-2,6-diaminopimelate from LL-2,6-diaminopimelate: step 1/1.</text>
</comment>
<comment type="caution">
    <text evidence="8">Lacks conserved residue(s) required for the propagation of feature annotation.</text>
</comment>
<sequence length="264" mass="29751">MTPIFTMDINFYKYQGTGNDFIMIDNRQSLFSKNDTKLIARLCDRRFGIGADGLILLESDPEYDFRMVYFNSDGGEGSMCGNGGRCIVAFARDLGIIRDKTRFIAVDGPHEASIEGDLISLKMQDVNNIDRNSGSFFLDTGSPHHVQEITELESYPVKEEGARIRYDLYGEKGSNVNFVKPEGENQFFVRTYERGVEDETYSCGTGVTAVALAMHGKRNDHPEEYVIRTLGGELKVRFRWTGDHYAEIYLVGPADQVFKGKLVC</sequence>
<evidence type="ECO:0000256" key="5">
    <source>
        <dbReference type="ARBA" id="ARBA00023154"/>
    </source>
</evidence>
<evidence type="ECO:0000256" key="8">
    <source>
        <dbReference type="HAMAP-Rule" id="MF_00197"/>
    </source>
</evidence>
<evidence type="ECO:0000256" key="1">
    <source>
        <dbReference type="ARBA" id="ARBA00005196"/>
    </source>
</evidence>
<evidence type="ECO:0000313" key="11">
    <source>
        <dbReference type="Proteomes" id="UP000295468"/>
    </source>
</evidence>
<dbReference type="GO" id="GO:0008837">
    <property type="term" value="F:diaminopimelate epimerase activity"/>
    <property type="evidence" value="ECO:0007669"/>
    <property type="project" value="UniProtKB-UniRule"/>
</dbReference>
<dbReference type="InterPro" id="IPR001653">
    <property type="entry name" value="DAP_epimerase_DapF"/>
</dbReference>
<dbReference type="NCBIfam" id="TIGR00652">
    <property type="entry name" value="DapF"/>
    <property type="match status" value="1"/>
</dbReference>